<dbReference type="InterPro" id="IPR001347">
    <property type="entry name" value="SIS_dom"/>
</dbReference>
<dbReference type="RefSeq" id="WP_406856267.1">
    <property type="nucleotide sequence ID" value="NZ_CP157484.1"/>
</dbReference>
<dbReference type="EC" id="3.5.-.-" evidence="4"/>
<evidence type="ECO:0000256" key="1">
    <source>
        <dbReference type="ARBA" id="ARBA00022576"/>
    </source>
</evidence>
<dbReference type="CDD" id="cd05008">
    <property type="entry name" value="SIS_GlmS_GlmD_1"/>
    <property type="match status" value="1"/>
</dbReference>
<dbReference type="GO" id="GO:0008483">
    <property type="term" value="F:transaminase activity"/>
    <property type="evidence" value="ECO:0007669"/>
    <property type="project" value="UniProtKB-KW"/>
</dbReference>
<keyword evidence="1" id="KW-0032">Aminotransferase</keyword>
<dbReference type="PANTHER" id="PTHR10937">
    <property type="entry name" value="GLUCOSAMINE--FRUCTOSE-6-PHOSPHATE AMINOTRANSFERASE, ISOMERIZING"/>
    <property type="match status" value="1"/>
</dbReference>
<feature type="domain" description="SIS" evidence="3">
    <location>
        <begin position="193"/>
        <end position="326"/>
    </location>
</feature>
<dbReference type="GO" id="GO:1901135">
    <property type="term" value="P:carbohydrate derivative metabolic process"/>
    <property type="evidence" value="ECO:0007669"/>
    <property type="project" value="InterPro"/>
</dbReference>
<feature type="domain" description="SIS" evidence="3">
    <location>
        <begin position="29"/>
        <end position="171"/>
    </location>
</feature>
<protein>
    <submittedName>
        <fullName evidence="4">SIS domain-containing protein</fullName>
        <ecNumber evidence="4">3.5.-.-</ecNumber>
    </submittedName>
</protein>
<dbReference type="Pfam" id="PF01380">
    <property type="entry name" value="SIS"/>
    <property type="match status" value="2"/>
</dbReference>
<dbReference type="Gene3D" id="3.40.50.10490">
    <property type="entry name" value="Glucose-6-phosphate isomerase like protein, domain 1"/>
    <property type="match status" value="2"/>
</dbReference>
<keyword evidence="1" id="KW-0808">Transferase</keyword>
<evidence type="ECO:0000259" key="3">
    <source>
        <dbReference type="PROSITE" id="PS51464"/>
    </source>
</evidence>
<keyword evidence="4" id="KW-0378">Hydrolase</keyword>
<dbReference type="PROSITE" id="PS51464">
    <property type="entry name" value="SIS"/>
    <property type="match status" value="2"/>
</dbReference>
<dbReference type="GO" id="GO:0097367">
    <property type="term" value="F:carbohydrate derivative binding"/>
    <property type="evidence" value="ECO:0007669"/>
    <property type="project" value="InterPro"/>
</dbReference>
<gene>
    <name evidence="4" type="ORF">ABEG18_01155</name>
</gene>
<dbReference type="InterPro" id="IPR035490">
    <property type="entry name" value="GlmS/FrlB_SIS"/>
</dbReference>
<name>A0AAU7JGZ9_9HYPH</name>
<organism evidence="4">
    <name type="scientific">Alsobacter sp. KACC 23698</name>
    <dbReference type="NCBI Taxonomy" id="3149229"/>
    <lineage>
        <taxon>Bacteria</taxon>
        <taxon>Pseudomonadati</taxon>
        <taxon>Pseudomonadota</taxon>
        <taxon>Alphaproteobacteria</taxon>
        <taxon>Hyphomicrobiales</taxon>
        <taxon>Alsobacteraceae</taxon>
        <taxon>Alsobacter</taxon>
    </lineage>
</organism>
<reference evidence="4" key="1">
    <citation type="submission" date="2024-05" db="EMBL/GenBank/DDBJ databases">
        <authorList>
            <person name="Kim S."/>
            <person name="Heo J."/>
            <person name="Choi H."/>
            <person name="Choi Y."/>
            <person name="Kwon S.-W."/>
            <person name="Kim Y."/>
        </authorList>
    </citation>
    <scope>NUCLEOTIDE SEQUENCE</scope>
    <source>
        <strain evidence="4">KACC 23698</strain>
    </source>
</reference>
<dbReference type="GO" id="GO:0016787">
    <property type="term" value="F:hydrolase activity"/>
    <property type="evidence" value="ECO:0007669"/>
    <property type="project" value="UniProtKB-KW"/>
</dbReference>
<evidence type="ECO:0000313" key="4">
    <source>
        <dbReference type="EMBL" id="XBO39425.1"/>
    </source>
</evidence>
<dbReference type="AlphaFoldDB" id="A0AAU7JGZ9"/>
<evidence type="ECO:0000256" key="2">
    <source>
        <dbReference type="ARBA" id="ARBA00022737"/>
    </source>
</evidence>
<dbReference type="InterPro" id="IPR035466">
    <property type="entry name" value="GlmS/AgaS_SIS"/>
</dbReference>
<sequence length="336" mass="34341">MTTAMLREIQEIPDAAARLVADAAAIGAAARRCAAAPLPFAVVCGRGSSGHAGVYLRYLIETRLGVVVSASAPSIVTSYRKPSAMAGALFFVISQSGRSPDLVAATEAAHQAGALTVALVNDAASPVANAAQVVIPLLAGPEAAVAATKTVTSSMLASAMLIGELSGDEALIAATRRMPERLAACLSLDWSAWADALGPARAAFVAARGYGFGPAREIALKLSETLRLPALGYSAAELRHGPRAAIDKDTPVLALRQEDATAATVDALTADLLDAGEPIFCAGGPGSGLPWIGDDHPVCDPVCMLVPAYRAIEQAARAAGLDPDNPPFLSKVTRTL</sequence>
<keyword evidence="2" id="KW-0677">Repeat</keyword>
<dbReference type="PANTHER" id="PTHR10937:SF8">
    <property type="entry name" value="AMINOTRANSFERASE-RELATED"/>
    <property type="match status" value="1"/>
</dbReference>
<proteinExistence type="predicted"/>
<dbReference type="CDD" id="cd05009">
    <property type="entry name" value="SIS_GlmS_GlmD_2"/>
    <property type="match status" value="1"/>
</dbReference>
<dbReference type="InterPro" id="IPR046348">
    <property type="entry name" value="SIS_dom_sf"/>
</dbReference>
<dbReference type="SUPFAM" id="SSF53697">
    <property type="entry name" value="SIS domain"/>
    <property type="match status" value="1"/>
</dbReference>
<dbReference type="EMBL" id="CP157484">
    <property type="protein sequence ID" value="XBO39425.1"/>
    <property type="molecule type" value="Genomic_DNA"/>
</dbReference>
<accession>A0AAU7JGZ9</accession>